<dbReference type="GO" id="GO:0005886">
    <property type="term" value="C:plasma membrane"/>
    <property type="evidence" value="ECO:0007669"/>
    <property type="project" value="TreeGrafter"/>
</dbReference>
<feature type="transmembrane region" description="Helical" evidence="6">
    <location>
        <begin position="69"/>
        <end position="92"/>
    </location>
</feature>
<feature type="transmembrane region" description="Helical" evidence="6">
    <location>
        <begin position="444"/>
        <end position="465"/>
    </location>
</feature>
<keyword evidence="2 6" id="KW-0812">Transmembrane</keyword>
<feature type="transmembrane region" description="Helical" evidence="6">
    <location>
        <begin position="134"/>
        <end position="151"/>
    </location>
</feature>
<feature type="compositionally biased region" description="Polar residues" evidence="5">
    <location>
        <begin position="1"/>
        <end position="11"/>
    </location>
</feature>
<dbReference type="Gene3D" id="1.20.1250.20">
    <property type="entry name" value="MFS general substrate transporter like domains"/>
    <property type="match status" value="1"/>
</dbReference>
<dbReference type="FunFam" id="1.20.1250.20:FF:000011">
    <property type="entry name" value="MFS multidrug transporter, putative"/>
    <property type="match status" value="1"/>
</dbReference>
<dbReference type="PANTHER" id="PTHR23502:SF59">
    <property type="entry name" value="MULTIDRUG TRANSPORTER, PUTATIVE (AFU_ORTHOLOGUE AFUA_1G10370)-RELATED"/>
    <property type="match status" value="1"/>
</dbReference>
<proteinExistence type="predicted"/>
<feature type="transmembrane region" description="Helical" evidence="6">
    <location>
        <begin position="157"/>
        <end position="180"/>
    </location>
</feature>
<dbReference type="InterPro" id="IPR011701">
    <property type="entry name" value="MFS"/>
</dbReference>
<keyword evidence="4 6" id="KW-0472">Membrane</keyword>
<feature type="transmembrane region" description="Helical" evidence="6">
    <location>
        <begin position="225"/>
        <end position="251"/>
    </location>
</feature>
<dbReference type="InterPro" id="IPR020846">
    <property type="entry name" value="MFS_dom"/>
</dbReference>
<feature type="transmembrane region" description="Helical" evidence="6">
    <location>
        <begin position="411"/>
        <end position="432"/>
    </location>
</feature>
<evidence type="ECO:0000256" key="6">
    <source>
        <dbReference type="SAM" id="Phobius"/>
    </source>
</evidence>
<feature type="transmembrane region" description="Helical" evidence="6">
    <location>
        <begin position="336"/>
        <end position="358"/>
    </location>
</feature>
<evidence type="ECO:0000256" key="3">
    <source>
        <dbReference type="ARBA" id="ARBA00022989"/>
    </source>
</evidence>
<name>A0A1B9ICA6_9TREE</name>
<organism evidence="8">
    <name type="scientific">Kwoniella pini CBS 10737</name>
    <dbReference type="NCBI Taxonomy" id="1296096"/>
    <lineage>
        <taxon>Eukaryota</taxon>
        <taxon>Fungi</taxon>
        <taxon>Dikarya</taxon>
        <taxon>Basidiomycota</taxon>
        <taxon>Agaricomycotina</taxon>
        <taxon>Tremellomycetes</taxon>
        <taxon>Tremellales</taxon>
        <taxon>Cryptococcaceae</taxon>
        <taxon>Kwoniella</taxon>
    </lineage>
</organism>
<feature type="transmembrane region" description="Helical" evidence="6">
    <location>
        <begin position="379"/>
        <end position="399"/>
    </location>
</feature>
<reference evidence="8" key="2">
    <citation type="submission" date="2016-07" db="EMBL/GenBank/DDBJ databases">
        <title>Evolution of pathogenesis and genome organization in the Tremellales.</title>
        <authorList>
            <person name="Cuomo C."/>
            <person name="Litvintseva A."/>
            <person name="Heitman J."/>
            <person name="Chen Y."/>
            <person name="Sun S."/>
            <person name="Springer D."/>
            <person name="Dromer F."/>
            <person name="Young S."/>
            <person name="Zeng Q."/>
            <person name="Chapman S."/>
            <person name="Gujja S."/>
            <person name="Saif S."/>
            <person name="Birren B."/>
        </authorList>
    </citation>
    <scope>NUCLEOTIDE SEQUENCE</scope>
    <source>
        <strain evidence="8">CBS 10737</strain>
    </source>
</reference>
<keyword evidence="3 6" id="KW-1133">Transmembrane helix</keyword>
<evidence type="ECO:0000256" key="1">
    <source>
        <dbReference type="ARBA" id="ARBA00004141"/>
    </source>
</evidence>
<dbReference type="PROSITE" id="PS50850">
    <property type="entry name" value="MFS"/>
    <property type="match status" value="1"/>
</dbReference>
<feature type="transmembrane region" description="Helical" evidence="6">
    <location>
        <begin position="98"/>
        <end position="122"/>
    </location>
</feature>
<reference evidence="8" key="1">
    <citation type="submission" date="2013-07" db="EMBL/GenBank/DDBJ databases">
        <title>The Genome Sequence of Cryptococcus pinus CBS10737.</title>
        <authorList>
            <consortium name="The Broad Institute Genome Sequencing Platform"/>
            <person name="Cuomo C."/>
            <person name="Litvintseva A."/>
            <person name="Chen Y."/>
            <person name="Heitman J."/>
            <person name="Sun S."/>
            <person name="Springer D."/>
            <person name="Dromer F."/>
            <person name="Young S.K."/>
            <person name="Zeng Q."/>
            <person name="Gargeya S."/>
            <person name="Fitzgerald M."/>
            <person name="Abouelleil A."/>
            <person name="Alvarado L."/>
            <person name="Berlin A.M."/>
            <person name="Chapman S.B."/>
            <person name="Dewar J."/>
            <person name="Goldberg J."/>
            <person name="Griggs A."/>
            <person name="Gujja S."/>
            <person name="Hansen M."/>
            <person name="Howarth C."/>
            <person name="Imamovic A."/>
            <person name="Larimer J."/>
            <person name="McCowan C."/>
            <person name="Murphy C."/>
            <person name="Pearson M."/>
            <person name="Priest M."/>
            <person name="Roberts A."/>
            <person name="Saif S."/>
            <person name="Shea T."/>
            <person name="Sykes S."/>
            <person name="Wortman J."/>
            <person name="Nusbaum C."/>
            <person name="Birren B."/>
        </authorList>
    </citation>
    <scope>NUCLEOTIDE SEQUENCE [LARGE SCALE GENOMIC DNA]</scope>
    <source>
        <strain evidence="8">CBS 10737</strain>
    </source>
</reference>
<protein>
    <recommendedName>
        <fullName evidence="7">Major facilitator superfamily (MFS) profile domain-containing protein</fullName>
    </recommendedName>
</protein>
<dbReference type="STRING" id="1296096.A0A1B9ICA6"/>
<dbReference type="Pfam" id="PF07690">
    <property type="entry name" value="MFS_1"/>
    <property type="match status" value="1"/>
</dbReference>
<evidence type="ECO:0000256" key="5">
    <source>
        <dbReference type="SAM" id="MobiDB-lite"/>
    </source>
</evidence>
<dbReference type="GO" id="GO:0022857">
    <property type="term" value="F:transmembrane transporter activity"/>
    <property type="evidence" value="ECO:0007669"/>
    <property type="project" value="InterPro"/>
</dbReference>
<evidence type="ECO:0000256" key="4">
    <source>
        <dbReference type="ARBA" id="ARBA00023136"/>
    </source>
</evidence>
<dbReference type="AlphaFoldDB" id="A0A1B9ICA6"/>
<feature type="domain" description="Major facilitator superfamily (MFS) profile" evidence="7">
    <location>
        <begin position="67"/>
        <end position="497"/>
    </location>
</feature>
<feature type="region of interest" description="Disordered" evidence="5">
    <location>
        <begin position="1"/>
        <end position="25"/>
    </location>
</feature>
<comment type="subcellular location">
    <subcellularLocation>
        <location evidence="1">Membrane</location>
        <topology evidence="1">Multi-pass membrane protein</topology>
    </subcellularLocation>
</comment>
<dbReference type="InterPro" id="IPR036259">
    <property type="entry name" value="MFS_trans_sf"/>
</dbReference>
<dbReference type="SUPFAM" id="SSF103473">
    <property type="entry name" value="MFS general substrate transporter"/>
    <property type="match status" value="1"/>
</dbReference>
<dbReference type="EMBL" id="KI894007">
    <property type="protein sequence ID" value="OCF53067.1"/>
    <property type="molecule type" value="Genomic_DNA"/>
</dbReference>
<gene>
    <name evidence="8" type="ORF">I206_00368</name>
</gene>
<feature type="transmembrane region" description="Helical" evidence="6">
    <location>
        <begin position="471"/>
        <end position="493"/>
    </location>
</feature>
<evidence type="ECO:0000259" key="7">
    <source>
        <dbReference type="PROSITE" id="PS50850"/>
    </source>
</evidence>
<sequence length="509" mass="55682">MSRNSTASENTLAMRENPPASDIERGEANIIGSEMEKKGKVSDIVSWDGNDDIANPQNWSKNKKIGVTLLYGANTMCATFASSIFSAAAPFIAKQYGISTVVSILGLSLYLLGFVVGPIIFAPVSDVWGRKISLIPPMFVFVCFSAATATAENLQAIFITRFFAGVFSSAPVTVVGGGIADMWNQRERGSAIVIYSLCIVGGPTVAPVIGAAVSQSYLTWRWTEYLVVILTSFILVLDLFFLPETSGNVILTKKARKMRFESGNWALHSKHEESDHSLKVFLNKNLKLPVKMLLMEPMCTLITTYNAFAYGVLYLLFASIPIIFEENRGWSTVPGSLPNLATLASVGTLLAATVNYFYSEKFFAKYLDQHGGKAPPEKRLPPMMLGSILFPIGFFIIGWTSKPSIHWFPSLIGFVLIGMSFLLIFQAGLNYLIDAYTKNAASAVAANTFNRSIFAAALPLVAQPLFHNLGIDWACTLLGLIAVLLGVTPYLFYNYGERIRAKSTLIKNL</sequence>
<feature type="transmembrane region" description="Helical" evidence="6">
    <location>
        <begin position="301"/>
        <end position="324"/>
    </location>
</feature>
<evidence type="ECO:0000313" key="8">
    <source>
        <dbReference type="EMBL" id="OCF53067.1"/>
    </source>
</evidence>
<dbReference type="OrthoDB" id="9986881at2759"/>
<accession>A0A1B9ICA6</accession>
<feature type="transmembrane region" description="Helical" evidence="6">
    <location>
        <begin position="192"/>
        <end position="213"/>
    </location>
</feature>
<dbReference type="CDD" id="cd17323">
    <property type="entry name" value="MFS_Tpo1_MDR_like"/>
    <property type="match status" value="1"/>
</dbReference>
<evidence type="ECO:0000256" key="2">
    <source>
        <dbReference type="ARBA" id="ARBA00022692"/>
    </source>
</evidence>
<dbReference type="PANTHER" id="PTHR23502">
    <property type="entry name" value="MAJOR FACILITATOR SUPERFAMILY"/>
    <property type="match status" value="1"/>
</dbReference>